<dbReference type="AlphaFoldDB" id="A0A316YPZ1"/>
<reference evidence="2 3" key="1">
    <citation type="journal article" date="2018" name="Mol. Biol. Evol.">
        <title>Broad Genomic Sampling Reveals a Smut Pathogenic Ancestry of the Fungal Clade Ustilaginomycotina.</title>
        <authorList>
            <person name="Kijpornyongpan T."/>
            <person name="Mondo S.J."/>
            <person name="Barry K."/>
            <person name="Sandor L."/>
            <person name="Lee J."/>
            <person name="Lipzen A."/>
            <person name="Pangilinan J."/>
            <person name="LaButti K."/>
            <person name="Hainaut M."/>
            <person name="Henrissat B."/>
            <person name="Grigoriev I.V."/>
            <person name="Spatafora J.W."/>
            <person name="Aime M.C."/>
        </authorList>
    </citation>
    <scope>NUCLEOTIDE SEQUENCE [LARGE SCALE GENOMIC DNA]</scope>
    <source>
        <strain evidence="2 3">MCA 4198</strain>
    </source>
</reference>
<keyword evidence="3" id="KW-1185">Reference proteome</keyword>
<dbReference type="Proteomes" id="UP000245768">
    <property type="component" value="Unassembled WGS sequence"/>
</dbReference>
<dbReference type="InParanoid" id="A0A316YPZ1"/>
<organism evidence="2 3">
    <name type="scientific">Acaromyces ingoldii</name>
    <dbReference type="NCBI Taxonomy" id="215250"/>
    <lineage>
        <taxon>Eukaryota</taxon>
        <taxon>Fungi</taxon>
        <taxon>Dikarya</taxon>
        <taxon>Basidiomycota</taxon>
        <taxon>Ustilaginomycotina</taxon>
        <taxon>Exobasidiomycetes</taxon>
        <taxon>Exobasidiales</taxon>
        <taxon>Cryptobasidiaceae</taxon>
        <taxon>Acaromyces</taxon>
    </lineage>
</organism>
<evidence type="ECO:0000313" key="3">
    <source>
        <dbReference type="Proteomes" id="UP000245768"/>
    </source>
</evidence>
<feature type="compositionally biased region" description="Basic residues" evidence="1">
    <location>
        <begin position="1"/>
        <end position="10"/>
    </location>
</feature>
<feature type="compositionally biased region" description="Basic and acidic residues" evidence="1">
    <location>
        <begin position="60"/>
        <end position="70"/>
    </location>
</feature>
<protein>
    <submittedName>
        <fullName evidence="2">Uncharacterized protein</fullName>
    </submittedName>
</protein>
<dbReference type="EMBL" id="KZ819636">
    <property type="protein sequence ID" value="PWN90728.1"/>
    <property type="molecule type" value="Genomic_DNA"/>
</dbReference>
<proteinExistence type="predicted"/>
<evidence type="ECO:0000313" key="2">
    <source>
        <dbReference type="EMBL" id="PWN90728.1"/>
    </source>
</evidence>
<feature type="compositionally biased region" description="Low complexity" evidence="1">
    <location>
        <begin position="11"/>
        <end position="33"/>
    </location>
</feature>
<dbReference type="GeneID" id="37046962"/>
<gene>
    <name evidence="2" type="ORF">FA10DRAFT_301936</name>
</gene>
<dbReference type="RefSeq" id="XP_025377926.1">
    <property type="nucleotide sequence ID" value="XM_025525046.1"/>
</dbReference>
<sequence length="112" mass="11746">MSRTGLKRVAKPSGASSGGPKSSAKGSAASAKKAVQKSAIADHKKNKRQTPPGKRTKGQGGRDEERRLALDQKWAASSVAQPQQRAASIAQPKRTAPASVDAALKDFERLLS</sequence>
<name>A0A316YPZ1_9BASI</name>
<evidence type="ECO:0000256" key="1">
    <source>
        <dbReference type="SAM" id="MobiDB-lite"/>
    </source>
</evidence>
<feature type="region of interest" description="Disordered" evidence="1">
    <location>
        <begin position="1"/>
        <end position="98"/>
    </location>
</feature>
<accession>A0A316YPZ1</accession>